<feature type="region of interest" description="Disordered" evidence="1">
    <location>
        <begin position="105"/>
        <end position="543"/>
    </location>
</feature>
<accession>A0A7L4GKE5</accession>
<sequence>MSCFLDSISTIISVFHKHAKEDGDCSKLRRRKMKEFILREFEDVIAQPHDPQTIDKILQFLEWDGDGEIDFNEFVLLAFRVAKACYWYTPTGPCLRQKTKLTTSGKTLQEPEIKIRGSRRQIQEEERETCESNHHPSCEAELRRRTRGKERNDARRSEPVRERKIDRQQEVDRESYEHRSRQTWDREEQDVTTNQRETRENGNDGRRQRDSTRYERTRETTVVAAEADVSIQRVSRELESQEDLERRDRPRECREPEGEQRISRRQQREEPVRETRVDRQREVDREVYERRSRQTWDREERGATTNQRETHETVDDGKRKRDSTRYERTRETTVVAAEADVSIQRVSRELEPRDDLERRDRPCECREPEDEQRISRRREREEPVRETRIDRQREVDLEVYERRSRQTRDREERGATTNQRETRETEDDGRRRCESERDQRTRQTTVVAAEADVSIQRVSRELEPRDDLERRDPDVSIQRVSRELETREDPERRERPRECREPEDEQRICRARQREEPVRETRIDHQREVDLEVYERHSRQTRD</sequence>
<dbReference type="GO" id="GO:0051896">
    <property type="term" value="P:regulation of phosphatidylinositol 3-kinase/protein kinase B signal transduction"/>
    <property type="evidence" value="ECO:0007669"/>
    <property type="project" value="TreeGrafter"/>
</dbReference>
<organism evidence="3 4">
    <name type="scientific">Podargus strigoides</name>
    <name type="common">Tawny frogmouth</name>
    <name type="synonym">Caprimulgus strigoides</name>
    <dbReference type="NCBI Taxonomy" id="8905"/>
    <lineage>
        <taxon>Eukaryota</taxon>
        <taxon>Metazoa</taxon>
        <taxon>Chordata</taxon>
        <taxon>Craniata</taxon>
        <taxon>Vertebrata</taxon>
        <taxon>Euteleostomi</taxon>
        <taxon>Archelosauria</taxon>
        <taxon>Archosauria</taxon>
        <taxon>Dinosauria</taxon>
        <taxon>Saurischia</taxon>
        <taxon>Theropoda</taxon>
        <taxon>Coelurosauria</taxon>
        <taxon>Aves</taxon>
        <taxon>Neognathae</taxon>
        <taxon>Neoaves</taxon>
        <taxon>Strisores</taxon>
        <taxon>Caprimulgiformes</taxon>
        <taxon>Podargidae</taxon>
        <taxon>Podargus</taxon>
    </lineage>
</organism>
<dbReference type="GO" id="GO:0005615">
    <property type="term" value="C:extracellular space"/>
    <property type="evidence" value="ECO:0007669"/>
    <property type="project" value="TreeGrafter"/>
</dbReference>
<dbReference type="PROSITE" id="PS50222">
    <property type="entry name" value="EF_HAND_2"/>
    <property type="match status" value="1"/>
</dbReference>
<dbReference type="Gene3D" id="1.10.238.10">
    <property type="entry name" value="EF-hand"/>
    <property type="match status" value="1"/>
</dbReference>
<dbReference type="Pfam" id="PF01023">
    <property type="entry name" value="S_100"/>
    <property type="match status" value="1"/>
</dbReference>
<dbReference type="InterPro" id="IPR002048">
    <property type="entry name" value="EF_hand_dom"/>
</dbReference>
<dbReference type="CDD" id="cd00213">
    <property type="entry name" value="S-100"/>
    <property type="match status" value="1"/>
</dbReference>
<feature type="compositionally biased region" description="Basic and acidic residues" evidence="1">
    <location>
        <begin position="196"/>
        <end position="219"/>
    </location>
</feature>
<evidence type="ECO:0000313" key="4">
    <source>
        <dbReference type="Proteomes" id="UP000584326"/>
    </source>
</evidence>
<dbReference type="PANTHER" id="PTHR11639:SF26">
    <property type="entry name" value="CORNULIN"/>
    <property type="match status" value="1"/>
</dbReference>
<feature type="non-terminal residue" evidence="3">
    <location>
        <position position="543"/>
    </location>
</feature>
<feature type="compositionally biased region" description="Basic and acidic residues" evidence="1">
    <location>
        <begin position="458"/>
        <end position="543"/>
    </location>
</feature>
<evidence type="ECO:0000256" key="1">
    <source>
        <dbReference type="SAM" id="MobiDB-lite"/>
    </source>
</evidence>
<dbReference type="GO" id="GO:0048306">
    <property type="term" value="F:calcium-dependent protein binding"/>
    <property type="evidence" value="ECO:0007669"/>
    <property type="project" value="TreeGrafter"/>
</dbReference>
<keyword evidence="4" id="KW-1185">Reference proteome</keyword>
<feature type="compositionally biased region" description="Basic and acidic residues" evidence="1">
    <location>
        <begin position="346"/>
        <end position="441"/>
    </location>
</feature>
<dbReference type="GO" id="GO:0005509">
    <property type="term" value="F:calcium ion binding"/>
    <property type="evidence" value="ECO:0007669"/>
    <property type="project" value="InterPro"/>
</dbReference>
<dbReference type="SUPFAM" id="SSF47473">
    <property type="entry name" value="EF-hand"/>
    <property type="match status" value="1"/>
</dbReference>
<dbReference type="InterPro" id="IPR034325">
    <property type="entry name" value="S-100_dom"/>
</dbReference>
<evidence type="ECO:0000259" key="2">
    <source>
        <dbReference type="PROSITE" id="PS50222"/>
    </source>
</evidence>
<dbReference type="InterPro" id="IPR011992">
    <property type="entry name" value="EF-hand-dom_pair"/>
</dbReference>
<dbReference type="AlphaFoldDB" id="A0A7L4GKE5"/>
<feature type="compositionally biased region" description="Basic and acidic residues" evidence="1">
    <location>
        <begin position="109"/>
        <end position="186"/>
    </location>
</feature>
<dbReference type="OrthoDB" id="9909924at2759"/>
<dbReference type="Proteomes" id="UP000584326">
    <property type="component" value="Unassembled WGS sequence"/>
</dbReference>
<comment type="caution">
    <text evidence="3">The sequence shown here is derived from an EMBL/GenBank/DDBJ whole genome shotgun (WGS) entry which is preliminary data.</text>
</comment>
<proteinExistence type="predicted"/>
<feature type="domain" description="EF-hand" evidence="2">
    <location>
        <begin position="49"/>
        <end position="84"/>
    </location>
</feature>
<dbReference type="InterPro" id="IPR013787">
    <property type="entry name" value="S100_Ca-bd_sub"/>
</dbReference>
<name>A0A7L4GKE5_PODST</name>
<dbReference type="EMBL" id="VZTK01006187">
    <property type="protein sequence ID" value="NXX12682.1"/>
    <property type="molecule type" value="Genomic_DNA"/>
</dbReference>
<dbReference type="GO" id="GO:0071345">
    <property type="term" value="P:cellular response to cytokine stimulus"/>
    <property type="evidence" value="ECO:0007669"/>
    <property type="project" value="TreeGrafter"/>
</dbReference>
<feature type="non-terminal residue" evidence="3">
    <location>
        <position position="1"/>
    </location>
</feature>
<dbReference type="SMART" id="SM01394">
    <property type="entry name" value="S_100"/>
    <property type="match status" value="1"/>
</dbReference>
<dbReference type="GO" id="GO:0046914">
    <property type="term" value="F:transition metal ion binding"/>
    <property type="evidence" value="ECO:0007669"/>
    <property type="project" value="InterPro"/>
</dbReference>
<reference evidence="3 4" key="1">
    <citation type="submission" date="2020-02" db="EMBL/GenBank/DDBJ databases">
        <title>Bird 10,000 Genomes (B10K) Project - Family phase.</title>
        <authorList>
            <person name="Zhang G."/>
        </authorList>
    </citation>
    <scope>NUCLEOTIDE SEQUENCE [LARGE SCALE GENOMIC DNA]</scope>
    <source>
        <strain evidence="3">B10K-DU-001-40</strain>
        <tissue evidence="3">Muscle</tissue>
    </source>
</reference>
<dbReference type="GO" id="GO:1902808">
    <property type="term" value="P:positive regulation of cell cycle G1/S phase transition"/>
    <property type="evidence" value="ECO:0007669"/>
    <property type="project" value="TreeGrafter"/>
</dbReference>
<feature type="compositionally biased region" description="Basic and acidic residues" evidence="1">
    <location>
        <begin position="234"/>
        <end position="331"/>
    </location>
</feature>
<protein>
    <submittedName>
        <fullName evidence="3">RPTN protein</fullName>
    </submittedName>
</protein>
<evidence type="ECO:0000313" key="3">
    <source>
        <dbReference type="EMBL" id="NXX12682.1"/>
    </source>
</evidence>
<dbReference type="PANTHER" id="PTHR11639">
    <property type="entry name" value="S100 CALCIUM-BINDING PROTEIN"/>
    <property type="match status" value="1"/>
</dbReference>
<gene>
    <name evidence="3" type="primary">Rptn</name>
    <name evidence="3" type="ORF">PODSTR_R10105</name>
</gene>